<evidence type="ECO:0000313" key="3">
    <source>
        <dbReference type="Proteomes" id="UP001159363"/>
    </source>
</evidence>
<dbReference type="Proteomes" id="UP001159363">
    <property type="component" value="Chromosome 1"/>
</dbReference>
<evidence type="ECO:0000313" key="2">
    <source>
        <dbReference type="EMBL" id="KAJ8895344.1"/>
    </source>
</evidence>
<accession>A0ABQ9IGI4</accession>
<reference evidence="2 3" key="1">
    <citation type="submission" date="2023-02" db="EMBL/GenBank/DDBJ databases">
        <title>LHISI_Scaffold_Assembly.</title>
        <authorList>
            <person name="Stuart O.P."/>
            <person name="Cleave R."/>
            <person name="Magrath M.J.L."/>
            <person name="Mikheyev A.S."/>
        </authorList>
    </citation>
    <scope>NUCLEOTIDE SEQUENCE [LARGE SCALE GENOMIC DNA]</scope>
    <source>
        <strain evidence="2">Daus_M_001</strain>
        <tissue evidence="2">Leg muscle</tissue>
    </source>
</reference>
<protein>
    <submittedName>
        <fullName evidence="2">Uncharacterized protein</fullName>
    </submittedName>
</protein>
<name>A0ABQ9IGI4_9NEOP</name>
<dbReference type="EMBL" id="JARBHB010000001">
    <property type="protein sequence ID" value="KAJ8895344.1"/>
    <property type="molecule type" value="Genomic_DNA"/>
</dbReference>
<evidence type="ECO:0000256" key="1">
    <source>
        <dbReference type="SAM" id="MobiDB-lite"/>
    </source>
</evidence>
<feature type="compositionally biased region" description="Polar residues" evidence="1">
    <location>
        <begin position="1"/>
        <end position="12"/>
    </location>
</feature>
<proteinExistence type="predicted"/>
<keyword evidence="3" id="KW-1185">Reference proteome</keyword>
<gene>
    <name evidence="2" type="ORF">PR048_000676</name>
</gene>
<comment type="caution">
    <text evidence="2">The sequence shown here is derived from an EMBL/GenBank/DDBJ whole genome shotgun (WGS) entry which is preliminary data.</text>
</comment>
<feature type="region of interest" description="Disordered" evidence="1">
    <location>
        <begin position="1"/>
        <end position="49"/>
    </location>
</feature>
<sequence>MHMNNNAQSHSPCHSRRKAQNGGPSSLLLPSREKGRESRGAPGLEGGPTSGVLVQEVLQVAVQLRGRVQRAWHVRVPEHQPRAPVSHHRRLQQHPAHCSRHYTNVSGALISRIPLHVVRTKLTPKARRFACGNRAGRCRSWAAFLGHLQFPPPFHSGAVSYSPSFNLVGSPDLDGIYLSAVKWMDVVCEFMDDIDMFRLDIGDFPPPPPSPTNTRAMSQRRGQDGDIVFGFFLGATNSAQILLSLWKMCRSLSRSQAELCRWFFPITACGFATSRMYEFRWLQMLQGLHAVEYRRRASLRTAFDSQRVHYRILACKNRAGRCRWISRSPCPYLPALFNNHLASPSLDLTTSMLLRAAQNPPLHS</sequence>
<organism evidence="2 3">
    <name type="scientific">Dryococelus australis</name>
    <dbReference type="NCBI Taxonomy" id="614101"/>
    <lineage>
        <taxon>Eukaryota</taxon>
        <taxon>Metazoa</taxon>
        <taxon>Ecdysozoa</taxon>
        <taxon>Arthropoda</taxon>
        <taxon>Hexapoda</taxon>
        <taxon>Insecta</taxon>
        <taxon>Pterygota</taxon>
        <taxon>Neoptera</taxon>
        <taxon>Polyneoptera</taxon>
        <taxon>Phasmatodea</taxon>
        <taxon>Verophasmatodea</taxon>
        <taxon>Anareolatae</taxon>
        <taxon>Phasmatidae</taxon>
        <taxon>Eurycanthinae</taxon>
        <taxon>Dryococelus</taxon>
    </lineage>
</organism>